<evidence type="ECO:0000256" key="3">
    <source>
        <dbReference type="ARBA" id="ARBA00022692"/>
    </source>
</evidence>
<reference evidence="7" key="1">
    <citation type="submission" date="2018-05" db="EMBL/GenBank/DDBJ databases">
        <authorList>
            <person name="Lanie J.A."/>
            <person name="Ng W.-L."/>
            <person name="Kazmierczak K.M."/>
            <person name="Andrzejewski T.M."/>
            <person name="Davidsen T.M."/>
            <person name="Wayne K.J."/>
            <person name="Tettelin H."/>
            <person name="Glass J.I."/>
            <person name="Rusch D."/>
            <person name="Podicherti R."/>
            <person name="Tsui H.-C.T."/>
            <person name="Winkler M.E."/>
        </authorList>
    </citation>
    <scope>NUCLEOTIDE SEQUENCE</scope>
</reference>
<evidence type="ECO:0000256" key="2">
    <source>
        <dbReference type="ARBA" id="ARBA00022475"/>
    </source>
</evidence>
<dbReference type="EMBL" id="UINC01042785">
    <property type="protein sequence ID" value="SVB45892.1"/>
    <property type="molecule type" value="Genomic_DNA"/>
</dbReference>
<dbReference type="GO" id="GO:0005886">
    <property type="term" value="C:plasma membrane"/>
    <property type="evidence" value="ECO:0007669"/>
    <property type="project" value="UniProtKB-SubCell"/>
</dbReference>
<evidence type="ECO:0000256" key="4">
    <source>
        <dbReference type="ARBA" id="ARBA00022989"/>
    </source>
</evidence>
<feature type="transmembrane region" description="Helical" evidence="6">
    <location>
        <begin position="15"/>
        <end position="36"/>
    </location>
</feature>
<organism evidence="7">
    <name type="scientific">marine metagenome</name>
    <dbReference type="NCBI Taxonomy" id="408172"/>
    <lineage>
        <taxon>unclassified sequences</taxon>
        <taxon>metagenomes</taxon>
        <taxon>ecological metagenomes</taxon>
    </lineage>
</organism>
<dbReference type="AlphaFoldDB" id="A0A382E6D7"/>
<keyword evidence="2" id="KW-1003">Cell membrane</keyword>
<dbReference type="PANTHER" id="PTHR30558">
    <property type="entry name" value="EXBD MEMBRANE COMPONENT OF PMF-DRIVEN MACROMOLECULE IMPORT SYSTEM"/>
    <property type="match status" value="1"/>
</dbReference>
<dbReference type="Gene3D" id="3.30.420.270">
    <property type="match status" value="1"/>
</dbReference>
<proteinExistence type="predicted"/>
<evidence type="ECO:0000256" key="5">
    <source>
        <dbReference type="ARBA" id="ARBA00023136"/>
    </source>
</evidence>
<accession>A0A382E6D7</accession>
<evidence type="ECO:0000313" key="7">
    <source>
        <dbReference type="EMBL" id="SVB45892.1"/>
    </source>
</evidence>
<name>A0A382E6D7_9ZZZZ</name>
<sequence length="132" mass="14904">MRFRREEEDNFAFDMTPMIDVVFLLLIFFMVSTVFVDFSRKMDINLPTSKSSVIDENTKTLEIAMSKDKKIFLAGKPLTLLGLETTLAKMEFKGKKPSAIIRADKSLPYGDVIHVMGLLQKKGIPDISVAVK</sequence>
<dbReference type="Pfam" id="PF02472">
    <property type="entry name" value="ExbD"/>
    <property type="match status" value="1"/>
</dbReference>
<evidence type="ECO:0000256" key="1">
    <source>
        <dbReference type="ARBA" id="ARBA00004162"/>
    </source>
</evidence>
<keyword evidence="5 6" id="KW-0472">Membrane</keyword>
<keyword evidence="4 6" id="KW-1133">Transmembrane helix</keyword>
<evidence type="ECO:0000256" key="6">
    <source>
        <dbReference type="SAM" id="Phobius"/>
    </source>
</evidence>
<dbReference type="PANTHER" id="PTHR30558:SF3">
    <property type="entry name" value="BIOPOLYMER TRANSPORT PROTEIN EXBD-RELATED"/>
    <property type="match status" value="1"/>
</dbReference>
<evidence type="ECO:0008006" key="8">
    <source>
        <dbReference type="Google" id="ProtNLM"/>
    </source>
</evidence>
<dbReference type="InterPro" id="IPR003400">
    <property type="entry name" value="ExbD"/>
</dbReference>
<keyword evidence="3 6" id="KW-0812">Transmembrane</keyword>
<protein>
    <recommendedName>
        <fullName evidence="8">Biopolymer transporter ExbD</fullName>
    </recommendedName>
</protein>
<comment type="subcellular location">
    <subcellularLocation>
        <location evidence="1">Cell membrane</location>
        <topology evidence="1">Single-pass membrane protein</topology>
    </subcellularLocation>
</comment>
<dbReference type="GO" id="GO:0022857">
    <property type="term" value="F:transmembrane transporter activity"/>
    <property type="evidence" value="ECO:0007669"/>
    <property type="project" value="InterPro"/>
</dbReference>
<gene>
    <name evidence="7" type="ORF">METZ01_LOCUS198746</name>
</gene>